<accession>A0A5N6NDI3</accession>
<dbReference type="Proteomes" id="UP000326396">
    <property type="component" value="Linkage Group LG2"/>
</dbReference>
<evidence type="ECO:0000256" key="1">
    <source>
        <dbReference type="ARBA" id="ARBA00004236"/>
    </source>
</evidence>
<dbReference type="PANTHER" id="PTHR45621">
    <property type="entry name" value="OS01G0588500 PROTEIN-RELATED"/>
    <property type="match status" value="1"/>
</dbReference>
<dbReference type="EMBL" id="SZYD01000012">
    <property type="protein sequence ID" value="KAD4585317.1"/>
    <property type="molecule type" value="Genomic_DNA"/>
</dbReference>
<dbReference type="Gene3D" id="3.30.200.20">
    <property type="entry name" value="Phosphorylase Kinase, domain 1"/>
    <property type="match status" value="1"/>
</dbReference>
<keyword evidence="5" id="KW-1185">Reference proteome</keyword>
<dbReference type="AlphaFoldDB" id="A0A5N6NDI3"/>
<evidence type="ECO:0000313" key="4">
    <source>
        <dbReference type="EMBL" id="KAD4585317.1"/>
    </source>
</evidence>
<feature type="domain" description="Protein kinase" evidence="3">
    <location>
        <begin position="1"/>
        <end position="195"/>
    </location>
</feature>
<organism evidence="4 5">
    <name type="scientific">Mikania micrantha</name>
    <name type="common">bitter vine</name>
    <dbReference type="NCBI Taxonomy" id="192012"/>
    <lineage>
        <taxon>Eukaryota</taxon>
        <taxon>Viridiplantae</taxon>
        <taxon>Streptophyta</taxon>
        <taxon>Embryophyta</taxon>
        <taxon>Tracheophyta</taxon>
        <taxon>Spermatophyta</taxon>
        <taxon>Magnoliopsida</taxon>
        <taxon>eudicotyledons</taxon>
        <taxon>Gunneridae</taxon>
        <taxon>Pentapetalae</taxon>
        <taxon>asterids</taxon>
        <taxon>campanulids</taxon>
        <taxon>Asterales</taxon>
        <taxon>Asteraceae</taxon>
        <taxon>Asteroideae</taxon>
        <taxon>Heliantheae alliance</taxon>
        <taxon>Eupatorieae</taxon>
        <taxon>Mikania</taxon>
    </lineage>
</organism>
<dbReference type="GO" id="GO:0004672">
    <property type="term" value="F:protein kinase activity"/>
    <property type="evidence" value="ECO:0007669"/>
    <property type="project" value="InterPro"/>
</dbReference>
<evidence type="ECO:0000259" key="3">
    <source>
        <dbReference type="PROSITE" id="PS50011"/>
    </source>
</evidence>
<evidence type="ECO:0000256" key="2">
    <source>
        <dbReference type="ARBA" id="ARBA00022475"/>
    </source>
</evidence>
<comment type="caution">
    <text evidence="4">The sequence shown here is derived from an EMBL/GenBank/DDBJ whole genome shotgun (WGS) entry which is preliminary data.</text>
</comment>
<dbReference type="Pfam" id="PF07714">
    <property type="entry name" value="PK_Tyr_Ser-Thr"/>
    <property type="match status" value="2"/>
</dbReference>
<keyword evidence="2" id="KW-0472">Membrane</keyword>
<dbReference type="PROSITE" id="PS50011">
    <property type="entry name" value="PROTEIN_KINASE_DOM"/>
    <property type="match status" value="1"/>
</dbReference>
<dbReference type="Gene3D" id="1.10.510.10">
    <property type="entry name" value="Transferase(Phosphotransferase) domain 1"/>
    <property type="match status" value="1"/>
</dbReference>
<dbReference type="InterPro" id="IPR000719">
    <property type="entry name" value="Prot_kinase_dom"/>
</dbReference>
<dbReference type="OrthoDB" id="4062651at2759"/>
<dbReference type="InterPro" id="IPR050823">
    <property type="entry name" value="Plant_Ser_Thr_Prot_Kinase"/>
</dbReference>
<gene>
    <name evidence="4" type="ORF">E3N88_22918</name>
</gene>
<dbReference type="GO" id="GO:0005524">
    <property type="term" value="F:ATP binding"/>
    <property type="evidence" value="ECO:0007669"/>
    <property type="project" value="InterPro"/>
</dbReference>
<proteinExistence type="predicted"/>
<evidence type="ECO:0000313" key="5">
    <source>
        <dbReference type="Proteomes" id="UP000326396"/>
    </source>
</evidence>
<dbReference type="InterPro" id="IPR001245">
    <property type="entry name" value="Ser-Thr/Tyr_kinase_cat_dom"/>
</dbReference>
<protein>
    <recommendedName>
        <fullName evidence="3">Protein kinase domain-containing protein</fullName>
    </recommendedName>
</protein>
<keyword evidence="2" id="KW-1003">Cell membrane</keyword>
<name>A0A5N6NDI3_9ASTR</name>
<dbReference type="GO" id="GO:0005886">
    <property type="term" value="C:plasma membrane"/>
    <property type="evidence" value="ECO:0007669"/>
    <property type="project" value="UniProtKB-SubCell"/>
</dbReference>
<dbReference type="InterPro" id="IPR011009">
    <property type="entry name" value="Kinase-like_dom_sf"/>
</dbReference>
<comment type="subcellular location">
    <subcellularLocation>
        <location evidence="1">Cell membrane</location>
    </subcellularLocation>
</comment>
<reference evidence="4 5" key="1">
    <citation type="submission" date="2019-05" db="EMBL/GenBank/DDBJ databases">
        <title>Mikania micrantha, genome provides insights into the molecular mechanism of rapid growth.</title>
        <authorList>
            <person name="Liu B."/>
        </authorList>
    </citation>
    <scope>NUCLEOTIDE SEQUENCE [LARGE SCALE GENOMIC DNA]</scope>
    <source>
        <strain evidence="4">NLD-2019</strain>
        <tissue evidence="4">Leaf</tissue>
    </source>
</reference>
<dbReference type="SUPFAM" id="SSF56112">
    <property type="entry name" value="Protein kinase-like (PK-like)"/>
    <property type="match status" value="1"/>
</dbReference>
<sequence length="235" mass="26610">MLDIRLKRTTQHTLKQSFSIIEERKKLQGIKRTHAYEVENFLGHLAHPNIIRLLGYCKDELEHLLVYEYMPKKCLGHFLFSGGFGLAKNGPETGETHVSTRIMGTYGYGAPEYIATGRLTTKCDIYNFGVVLLESITGRKAIDVQRPKGQQSLVECATRIGSNLKKIMDRRLEGKPSGEEVLRSLEQIYVLHRFQEVKELKSNGVGWISGLKPDVQSNSYVTKGKCRSFCNTLQS</sequence>